<comment type="activity regulation">
    <text evidence="11">Allosterically activated by GTP. Inhibited by UTP.</text>
</comment>
<keyword evidence="5 11" id="KW-0808">Transferase</keyword>
<evidence type="ECO:0000313" key="13">
    <source>
        <dbReference type="EMBL" id="NDL66159.1"/>
    </source>
</evidence>
<keyword evidence="9 11" id="KW-0665">Pyrimidine biosynthesis</keyword>
<comment type="function">
    <text evidence="11">Catalyzes the reversible phosphorylation of UMP to UDP.</text>
</comment>
<gene>
    <name evidence="11" type="primary">pyrH</name>
    <name evidence="13" type="ORF">GXN74_00165</name>
</gene>
<comment type="pathway">
    <text evidence="2 11">Pyrimidine metabolism; CTP biosynthesis via de novo pathway; UDP from UMP (UMPK route): step 1/1.</text>
</comment>
<evidence type="ECO:0000256" key="4">
    <source>
        <dbReference type="ARBA" id="ARBA00022490"/>
    </source>
</evidence>
<dbReference type="Gene3D" id="3.40.1160.10">
    <property type="entry name" value="Acetylglutamate kinase-like"/>
    <property type="match status" value="1"/>
</dbReference>
<dbReference type="EMBL" id="JAAEEH010000001">
    <property type="protein sequence ID" value="NDL66159.1"/>
    <property type="molecule type" value="Genomic_DNA"/>
</dbReference>
<evidence type="ECO:0000256" key="2">
    <source>
        <dbReference type="ARBA" id="ARBA00004791"/>
    </source>
</evidence>
<evidence type="ECO:0000256" key="1">
    <source>
        <dbReference type="ARBA" id="ARBA00004496"/>
    </source>
</evidence>
<comment type="caution">
    <text evidence="11">Lacks conserved residue(s) required for the propagation of feature annotation.</text>
</comment>
<evidence type="ECO:0000256" key="3">
    <source>
        <dbReference type="ARBA" id="ARBA00007614"/>
    </source>
</evidence>
<evidence type="ECO:0000313" key="14">
    <source>
        <dbReference type="Proteomes" id="UP000461585"/>
    </source>
</evidence>
<evidence type="ECO:0000256" key="10">
    <source>
        <dbReference type="ARBA" id="ARBA00047767"/>
    </source>
</evidence>
<organism evidence="13 14">
    <name type="scientific">Anaerotalea alkaliphila</name>
    <dbReference type="NCBI Taxonomy" id="2662126"/>
    <lineage>
        <taxon>Bacteria</taxon>
        <taxon>Bacillati</taxon>
        <taxon>Bacillota</taxon>
        <taxon>Clostridia</taxon>
        <taxon>Eubacteriales</taxon>
        <taxon>Anaerotalea</taxon>
    </lineage>
</organism>
<feature type="binding site" evidence="11">
    <location>
        <position position="70"/>
    </location>
    <ligand>
        <name>UMP</name>
        <dbReference type="ChEBI" id="CHEBI:57865"/>
    </ligand>
</feature>
<dbReference type="GO" id="GO:0033862">
    <property type="term" value="F:UMP kinase activity"/>
    <property type="evidence" value="ECO:0007669"/>
    <property type="project" value="UniProtKB-EC"/>
</dbReference>
<dbReference type="InterPro" id="IPR036393">
    <property type="entry name" value="AceGlu_kinase-like_sf"/>
</dbReference>
<dbReference type="Pfam" id="PF00696">
    <property type="entry name" value="AA_kinase"/>
    <property type="match status" value="1"/>
</dbReference>
<feature type="domain" description="Aspartate/glutamate/uridylate kinase" evidence="12">
    <location>
        <begin position="5"/>
        <end position="211"/>
    </location>
</feature>
<evidence type="ECO:0000256" key="9">
    <source>
        <dbReference type="ARBA" id="ARBA00022975"/>
    </source>
</evidence>
<dbReference type="CDD" id="cd04254">
    <property type="entry name" value="AAK_UMPK-PyrH-Ec"/>
    <property type="match status" value="1"/>
</dbReference>
<dbReference type="GO" id="GO:0044210">
    <property type="term" value="P:'de novo' CTP biosynthetic process"/>
    <property type="evidence" value="ECO:0007669"/>
    <property type="project" value="UniProtKB-UniRule"/>
</dbReference>
<comment type="subcellular location">
    <subcellularLocation>
        <location evidence="1 11">Cytoplasm</location>
    </subcellularLocation>
</comment>
<feature type="binding site" evidence="11">
    <location>
        <position position="159"/>
    </location>
    <ligand>
        <name>ATP</name>
        <dbReference type="ChEBI" id="CHEBI:30616"/>
    </ligand>
</feature>
<dbReference type="GO" id="GO:0006225">
    <property type="term" value="P:UDP biosynthetic process"/>
    <property type="evidence" value="ECO:0007669"/>
    <property type="project" value="TreeGrafter"/>
</dbReference>
<feature type="binding site" evidence="11">
    <location>
        <begin position="131"/>
        <end position="138"/>
    </location>
    <ligand>
        <name>UMP</name>
        <dbReference type="ChEBI" id="CHEBI:57865"/>
    </ligand>
</feature>
<reference evidence="13 14" key="1">
    <citation type="submission" date="2020-01" db="EMBL/GenBank/DDBJ databases">
        <title>Anaeroalcalibacter tamaniensis gen. nov., sp. nov., moderately halophilic strictly anaerobic fermenter bacterium from mud volcano of Taman peninsula.</title>
        <authorList>
            <person name="Frolova A."/>
            <person name="Merkel A.Y."/>
            <person name="Slobodkin A.I."/>
        </authorList>
    </citation>
    <scope>NUCLEOTIDE SEQUENCE [LARGE SCALE GENOMIC DNA]</scope>
    <source>
        <strain evidence="13 14">F-3ap</strain>
    </source>
</reference>
<evidence type="ECO:0000256" key="7">
    <source>
        <dbReference type="ARBA" id="ARBA00022777"/>
    </source>
</evidence>
<comment type="similarity">
    <text evidence="3 11">Belongs to the UMP kinase family.</text>
</comment>
<sequence>MAKYNRVLLKLSGEALAGEQGTGFHEETVAQVAGQVKALVERNVQVGIVIGGGNFWRGRSNQQMDRSRADQIGMLATVMNSLFAAEVFRTRGVKAAVMTPFSVGTMTKPFDREEALALMEEDTVVFFAGGTGHPFFSTDTGAALRAVEIGADVILLAKNIDGVYDADPRKDPEATRFDRISLAEVLQRNLQVMDQAAAILCLENKMPMSVFYLNDPDSIVHAIEDKINGTFVYI</sequence>
<dbReference type="RefSeq" id="WP_162368888.1">
    <property type="nucleotide sequence ID" value="NZ_JAAEEH010000001.1"/>
</dbReference>
<dbReference type="FunFam" id="3.40.1160.10:FF:000001">
    <property type="entry name" value="Uridylate kinase"/>
    <property type="match status" value="1"/>
</dbReference>
<dbReference type="PANTHER" id="PTHR42833:SF4">
    <property type="entry name" value="URIDYLATE KINASE PUMPKIN, CHLOROPLASTIC"/>
    <property type="match status" value="1"/>
</dbReference>
<name>A0A7X5HT54_9FIRM</name>
<dbReference type="Proteomes" id="UP000461585">
    <property type="component" value="Unassembled WGS sequence"/>
</dbReference>
<evidence type="ECO:0000256" key="8">
    <source>
        <dbReference type="ARBA" id="ARBA00022840"/>
    </source>
</evidence>
<keyword evidence="14" id="KW-1185">Reference proteome</keyword>
<protein>
    <recommendedName>
        <fullName evidence="11">Uridylate kinase</fullName>
        <shortName evidence="11">UK</shortName>
        <ecNumber evidence="11">2.7.4.22</ecNumber>
    </recommendedName>
    <alternativeName>
        <fullName evidence="11">Uridine monophosphate kinase</fullName>
        <shortName evidence="11">UMP kinase</shortName>
        <shortName evidence="11">UMPK</shortName>
    </alternativeName>
</protein>
<dbReference type="GO" id="GO:0005737">
    <property type="term" value="C:cytoplasm"/>
    <property type="evidence" value="ECO:0007669"/>
    <property type="project" value="UniProtKB-SubCell"/>
</dbReference>
<keyword evidence="7 11" id="KW-0418">Kinase</keyword>
<evidence type="ECO:0000256" key="11">
    <source>
        <dbReference type="HAMAP-Rule" id="MF_01220"/>
    </source>
</evidence>
<proteinExistence type="inferred from homology"/>
<feature type="binding site" evidence="11">
    <location>
        <begin position="10"/>
        <end position="13"/>
    </location>
    <ligand>
        <name>ATP</name>
        <dbReference type="ChEBI" id="CHEBI:30616"/>
    </ligand>
</feature>
<dbReference type="NCBIfam" id="TIGR02075">
    <property type="entry name" value="pyrH_bact"/>
    <property type="match status" value="1"/>
</dbReference>
<keyword evidence="4 11" id="KW-0963">Cytoplasm</keyword>
<feature type="binding site" evidence="11">
    <location>
        <position position="53"/>
    </location>
    <ligand>
        <name>ATP</name>
        <dbReference type="ChEBI" id="CHEBI:30616"/>
    </ligand>
</feature>
<keyword evidence="8 11" id="KW-0067">ATP-binding</keyword>
<dbReference type="PIRSF" id="PIRSF005650">
    <property type="entry name" value="Uridylate_kin"/>
    <property type="match status" value="1"/>
</dbReference>
<accession>A0A7X5HT54</accession>
<dbReference type="EC" id="2.7.4.22" evidence="11"/>
<dbReference type="InterPro" id="IPR001048">
    <property type="entry name" value="Asp/Glu/Uridylate_kinase"/>
</dbReference>
<keyword evidence="6 11" id="KW-0547">Nucleotide-binding</keyword>
<dbReference type="InterPro" id="IPR015963">
    <property type="entry name" value="Uridylate_kinase_bac"/>
</dbReference>
<feature type="binding site" evidence="11">
    <location>
        <position position="164"/>
    </location>
    <ligand>
        <name>ATP</name>
        <dbReference type="ChEBI" id="CHEBI:30616"/>
    </ligand>
</feature>
<comment type="subunit">
    <text evidence="11">Homohexamer.</text>
</comment>
<dbReference type="SUPFAM" id="SSF53633">
    <property type="entry name" value="Carbamate kinase-like"/>
    <property type="match status" value="1"/>
</dbReference>
<dbReference type="PANTHER" id="PTHR42833">
    <property type="entry name" value="URIDYLATE KINASE"/>
    <property type="match status" value="1"/>
</dbReference>
<dbReference type="UniPathway" id="UPA00159">
    <property type="reaction ID" value="UER00275"/>
</dbReference>
<evidence type="ECO:0000256" key="6">
    <source>
        <dbReference type="ARBA" id="ARBA00022741"/>
    </source>
</evidence>
<comment type="catalytic activity">
    <reaction evidence="10 11">
        <text>UMP + ATP = UDP + ADP</text>
        <dbReference type="Rhea" id="RHEA:24400"/>
        <dbReference type="ChEBI" id="CHEBI:30616"/>
        <dbReference type="ChEBI" id="CHEBI:57865"/>
        <dbReference type="ChEBI" id="CHEBI:58223"/>
        <dbReference type="ChEBI" id="CHEBI:456216"/>
        <dbReference type="EC" id="2.7.4.22"/>
    </reaction>
</comment>
<evidence type="ECO:0000259" key="12">
    <source>
        <dbReference type="Pfam" id="PF00696"/>
    </source>
</evidence>
<dbReference type="HAMAP" id="MF_01220_B">
    <property type="entry name" value="PyrH_B"/>
    <property type="match status" value="1"/>
</dbReference>
<dbReference type="InterPro" id="IPR011817">
    <property type="entry name" value="Uridylate_kinase"/>
</dbReference>
<comment type="caution">
    <text evidence="13">The sequence shown here is derived from an EMBL/GenBank/DDBJ whole genome shotgun (WGS) entry which is preliminary data.</text>
</comment>
<dbReference type="AlphaFoldDB" id="A0A7X5HT54"/>
<feature type="region of interest" description="Involved in allosteric activation by GTP" evidence="11">
    <location>
        <begin position="18"/>
        <end position="23"/>
    </location>
</feature>
<feature type="binding site" evidence="11">
    <location>
        <position position="52"/>
    </location>
    <ligand>
        <name>UMP</name>
        <dbReference type="ChEBI" id="CHEBI:57865"/>
    </ligand>
</feature>
<keyword evidence="11" id="KW-0021">Allosteric enzyme</keyword>
<evidence type="ECO:0000256" key="5">
    <source>
        <dbReference type="ARBA" id="ARBA00022679"/>
    </source>
</evidence>
<feature type="binding site" evidence="11">
    <location>
        <position position="167"/>
    </location>
    <ligand>
        <name>ATP</name>
        <dbReference type="ChEBI" id="CHEBI:30616"/>
    </ligand>
</feature>
<dbReference type="GO" id="GO:0005524">
    <property type="term" value="F:ATP binding"/>
    <property type="evidence" value="ECO:0007669"/>
    <property type="project" value="UniProtKB-KW"/>
</dbReference>
<feature type="binding site" evidence="11">
    <location>
        <position position="57"/>
    </location>
    <ligand>
        <name>ATP</name>
        <dbReference type="ChEBI" id="CHEBI:30616"/>
    </ligand>
</feature>